<dbReference type="Proteomes" id="UP000222296">
    <property type="component" value="Chromosome Linear"/>
</dbReference>
<gene>
    <name evidence="1" type="ORF">CG010_28055</name>
</gene>
<reference evidence="1 2" key="1">
    <citation type="journal article" date="2017" name="Genome Announc.">
        <title>Draft Genome Sequence of Agrobacterium tumefaciens Biovar 1 Strain 186, Isolated from Walnut.</title>
        <authorList>
            <person name="Poret-Peterson A.T."/>
            <person name="Bhatnagar S."/>
            <person name="McClean A.E."/>
            <person name="Kluepfel D.A."/>
        </authorList>
    </citation>
    <scope>NUCLEOTIDE SEQUENCE [LARGE SCALE GENOMIC DNA]</scope>
    <source>
        <strain evidence="1 2">186</strain>
    </source>
</reference>
<organism evidence="1 2">
    <name type="scientific">Agrobacterium tumefaciens</name>
    <dbReference type="NCBI Taxonomy" id="358"/>
    <lineage>
        <taxon>Bacteria</taxon>
        <taxon>Pseudomonadati</taxon>
        <taxon>Pseudomonadota</taxon>
        <taxon>Alphaproteobacteria</taxon>
        <taxon>Hyphomicrobiales</taxon>
        <taxon>Rhizobiaceae</taxon>
        <taxon>Rhizobium/Agrobacterium group</taxon>
        <taxon>Agrobacterium</taxon>
        <taxon>Agrobacterium tumefaciens complex</taxon>
    </lineage>
</organism>
<evidence type="ECO:0000313" key="1">
    <source>
        <dbReference type="EMBL" id="QHW12005.1"/>
    </source>
</evidence>
<dbReference type="EMBL" id="CP042275">
    <property type="protein sequence ID" value="QHW12005.1"/>
    <property type="molecule type" value="Genomic_DNA"/>
</dbReference>
<dbReference type="AlphaFoldDB" id="A0AAP9LGU0"/>
<name>A0AAP9LGU0_AGRTU</name>
<dbReference type="RefSeq" id="WP_163118002.1">
    <property type="nucleotide sequence ID" value="NZ_CP042275.2"/>
</dbReference>
<proteinExistence type="predicted"/>
<protein>
    <submittedName>
        <fullName evidence="1">Uncharacterized protein</fullName>
    </submittedName>
</protein>
<accession>A0AAP9LGU0</accession>
<evidence type="ECO:0000313" key="2">
    <source>
        <dbReference type="Proteomes" id="UP000222296"/>
    </source>
</evidence>
<sequence>MSLPAIAFFIHDCAVVFSLVLDRAENAVREFQKPDAKEKELSAMVEAYEARRAQPDL</sequence>